<reference evidence="3 4" key="1">
    <citation type="journal article" date="2011" name="J. Gen. Appl. Microbiol.">
        <title>Draft genome sequencing of the enigmatic basidiomycete Mixia osmundae.</title>
        <authorList>
            <person name="Nishida H."/>
            <person name="Nagatsuka Y."/>
            <person name="Sugiyama J."/>
        </authorList>
    </citation>
    <scope>NUCLEOTIDE SEQUENCE [LARGE SCALE GENOMIC DNA]</scope>
    <source>
        <strain evidence="4">CBS 9802 / IAM 14324 / JCM 22182 / KY 12970</strain>
    </source>
</reference>
<feature type="compositionally biased region" description="Basic residues" evidence="1">
    <location>
        <begin position="338"/>
        <end position="347"/>
    </location>
</feature>
<dbReference type="Proteomes" id="UP000009131">
    <property type="component" value="Unassembled WGS sequence"/>
</dbReference>
<dbReference type="AlphaFoldDB" id="G7E5Y0"/>
<gene>
    <name evidence="3" type="primary">Mo04923</name>
    <name evidence="3" type="ORF">E5Q_04923</name>
</gene>
<sequence>MDAVTQAPDAQSTEADETTIGQFDSPAHIPTCQTKVHVAEKTDSRSVPGSPIEDFSFRQEQHAASLQRPLTRKDNNDTGQGSASSDARRSHESSSPSRKRARLQIDELSYATITGDTQTATFDVTSLLPLDRPAPQSSPAIPQQQADSPSAPTSTSSCSKGDSHLGLPASSQAPQPSASLASVDLTPIAAHDRDIITLGSSPELSPKSIFGRQVIKQEKTSPRKLLLTSQSRTSPYHAERILKPFAWRSGRNLEVKRKSKRIFAHDSWDSPDISPRAATQTSFDGNEHFDGQAGERPEVSHSFTAPVASQASPVRPVPRKAASAAPDPERSSGETRRPARRSARLRRPSRERPSTDDSSHAQPAEDTEIAVPAADRKCSAIEAISAESENSRPHEGDGIGQVRLHEKPSSVQQDLQEARQPTPETALDYQTCRQSVDQPKQMVRQYQEYRGQKGKRQARVFENFVFVLCLPDQLRKQMETRITLHGGKVWSDVSSLCDTAVSVSQSRATNSPRQEQHSFEGIFCVGQSPPARTPDFVRCLALMIPCVRHTWVERCTQSNSMRPWYLEGSLGSGYSTTRDCQVAGLQMCASLDPDWLAIRAACSGAALIFSGLVTACYCNSPDSAENKLARQLLFTLGCTYSRIVTADDEDAQLQGYDFVVLCDITEDALTPAQRQSSRLIKLDDLYECVIVGGPPHEVLRNLY</sequence>
<organism evidence="3 4">
    <name type="scientific">Mixia osmundae (strain CBS 9802 / IAM 14324 / JCM 22182 / KY 12970)</name>
    <dbReference type="NCBI Taxonomy" id="764103"/>
    <lineage>
        <taxon>Eukaryota</taxon>
        <taxon>Fungi</taxon>
        <taxon>Dikarya</taxon>
        <taxon>Basidiomycota</taxon>
        <taxon>Pucciniomycotina</taxon>
        <taxon>Mixiomycetes</taxon>
        <taxon>Mixiales</taxon>
        <taxon>Mixiaceae</taxon>
        <taxon>Mixia</taxon>
    </lineage>
</organism>
<feature type="compositionally biased region" description="Low complexity" evidence="1">
    <location>
        <begin position="133"/>
        <end position="159"/>
    </location>
</feature>
<dbReference type="SUPFAM" id="SSF52113">
    <property type="entry name" value="BRCT domain"/>
    <property type="match status" value="1"/>
</dbReference>
<feature type="compositionally biased region" description="Basic and acidic residues" evidence="1">
    <location>
        <begin position="285"/>
        <end position="299"/>
    </location>
</feature>
<evidence type="ECO:0000313" key="4">
    <source>
        <dbReference type="Proteomes" id="UP000009131"/>
    </source>
</evidence>
<dbReference type="Pfam" id="PF00533">
    <property type="entry name" value="BRCT"/>
    <property type="match status" value="1"/>
</dbReference>
<feature type="compositionally biased region" description="Basic and acidic residues" evidence="1">
    <location>
        <begin position="327"/>
        <end position="337"/>
    </location>
</feature>
<evidence type="ECO:0000256" key="1">
    <source>
        <dbReference type="SAM" id="MobiDB-lite"/>
    </source>
</evidence>
<feature type="compositionally biased region" description="Polar residues" evidence="1">
    <location>
        <begin position="301"/>
        <end position="312"/>
    </location>
</feature>
<dbReference type="InParanoid" id="G7E5Y0"/>
<evidence type="ECO:0000259" key="2">
    <source>
        <dbReference type="PROSITE" id="PS50172"/>
    </source>
</evidence>
<dbReference type="HOGENOM" id="CLU_392360_0_0_1"/>
<dbReference type="InterPro" id="IPR001357">
    <property type="entry name" value="BRCT_dom"/>
</dbReference>
<feature type="region of interest" description="Disordered" evidence="1">
    <location>
        <begin position="266"/>
        <end position="373"/>
    </location>
</feature>
<dbReference type="SMART" id="SM00292">
    <property type="entry name" value="BRCT"/>
    <property type="match status" value="1"/>
</dbReference>
<feature type="compositionally biased region" description="Basic and acidic residues" evidence="1">
    <location>
        <begin position="348"/>
        <end position="359"/>
    </location>
</feature>
<dbReference type="Gene3D" id="3.40.50.10190">
    <property type="entry name" value="BRCT domain"/>
    <property type="match status" value="1"/>
</dbReference>
<feature type="domain" description="BRCT" evidence="2">
    <location>
        <begin position="456"/>
        <end position="561"/>
    </location>
</feature>
<protein>
    <recommendedName>
        <fullName evidence="2">BRCT domain-containing protein</fullName>
    </recommendedName>
</protein>
<dbReference type="PROSITE" id="PS50172">
    <property type="entry name" value="BRCT"/>
    <property type="match status" value="1"/>
</dbReference>
<dbReference type="EMBL" id="BABT02000150">
    <property type="protein sequence ID" value="GAA98240.1"/>
    <property type="molecule type" value="Genomic_DNA"/>
</dbReference>
<name>G7E5Y0_MIXOS</name>
<proteinExistence type="predicted"/>
<comment type="caution">
    <text evidence="3">The sequence shown here is derived from an EMBL/GenBank/DDBJ whole genome shotgun (WGS) entry which is preliminary data.</text>
</comment>
<accession>G7E5Y0</accession>
<feature type="region of interest" description="Disordered" evidence="1">
    <location>
        <begin position="407"/>
        <end position="433"/>
    </location>
</feature>
<evidence type="ECO:0000313" key="3">
    <source>
        <dbReference type="EMBL" id="GAA98240.1"/>
    </source>
</evidence>
<keyword evidence="4" id="KW-1185">Reference proteome</keyword>
<reference evidence="3 4" key="2">
    <citation type="journal article" date="2012" name="Open Biol.">
        <title>Characteristics of nucleosomes and linker DNA regions on the genome of the basidiomycete Mixia osmundae revealed by mono- and dinucleosome mapping.</title>
        <authorList>
            <person name="Nishida H."/>
            <person name="Kondo S."/>
            <person name="Matsumoto T."/>
            <person name="Suzuki Y."/>
            <person name="Yoshikawa H."/>
            <person name="Taylor T.D."/>
            <person name="Sugiyama J."/>
        </authorList>
    </citation>
    <scope>NUCLEOTIDE SEQUENCE [LARGE SCALE GENOMIC DNA]</scope>
    <source>
        <strain evidence="4">CBS 9802 / IAM 14324 / JCM 22182 / KY 12970</strain>
    </source>
</reference>
<feature type="compositionally biased region" description="Low complexity" evidence="1">
    <location>
        <begin position="167"/>
        <end position="180"/>
    </location>
</feature>
<dbReference type="RefSeq" id="XP_014569239.1">
    <property type="nucleotide sequence ID" value="XM_014713753.1"/>
</dbReference>
<feature type="region of interest" description="Disordered" evidence="1">
    <location>
        <begin position="129"/>
        <end position="180"/>
    </location>
</feature>
<dbReference type="InterPro" id="IPR036420">
    <property type="entry name" value="BRCT_dom_sf"/>
</dbReference>
<feature type="region of interest" description="Disordered" evidence="1">
    <location>
        <begin position="1"/>
        <end position="103"/>
    </location>
</feature>